<dbReference type="OrthoDB" id="2414538at2759"/>
<dbReference type="AlphaFoldDB" id="A0A4D9F8Q4"/>
<dbReference type="GO" id="GO:0042276">
    <property type="term" value="P:error-prone translesion synthesis"/>
    <property type="evidence" value="ECO:0007669"/>
    <property type="project" value="TreeGrafter"/>
</dbReference>
<gene>
    <name evidence="2" type="ORF">DR999_PMT02122</name>
</gene>
<sequence>MFSVRIVTADYYMGSPLPGLDPGQSCFREAQAKKVPVVRVFGATPAGPSTSTRQTHGTRNLGVRTNLARAKRKRVWDRLMREQLDKTNWEVEFQKNQKECQIDKMHKGWKERQNLYSMRRNWRTDS</sequence>
<dbReference type="PANTHER" id="PTHR45812:SF1">
    <property type="entry name" value="DNA POLYMERASE ZETA CATALYTIC SUBUNIT"/>
    <property type="match status" value="1"/>
</dbReference>
<proteinExistence type="predicted"/>
<dbReference type="PANTHER" id="PTHR45812">
    <property type="entry name" value="DNA POLYMERASE ZETA CATALYTIC SUBUNIT"/>
    <property type="match status" value="1"/>
</dbReference>
<dbReference type="Proteomes" id="UP000297703">
    <property type="component" value="Unassembled WGS sequence"/>
</dbReference>
<feature type="domain" description="DNA polymerase zeta catalytic subunit N-terminal" evidence="1">
    <location>
        <begin position="1"/>
        <end position="47"/>
    </location>
</feature>
<reference evidence="2 3" key="1">
    <citation type="submission" date="2019-04" db="EMBL/GenBank/DDBJ databases">
        <title>Draft genome of the big-headed turtle Platysternon megacephalum.</title>
        <authorList>
            <person name="Gong S."/>
        </authorList>
    </citation>
    <scope>NUCLEOTIDE SEQUENCE [LARGE SCALE GENOMIC DNA]</scope>
    <source>
        <strain evidence="2">DO16091913</strain>
        <tissue evidence="2">Muscle</tissue>
    </source>
</reference>
<dbReference type="Pfam" id="PF24065">
    <property type="entry name" value="REV3_N"/>
    <property type="match status" value="1"/>
</dbReference>
<dbReference type="GO" id="GO:0005634">
    <property type="term" value="C:nucleus"/>
    <property type="evidence" value="ECO:0007669"/>
    <property type="project" value="TreeGrafter"/>
</dbReference>
<dbReference type="EMBL" id="QXTE01000011">
    <property type="protein sequence ID" value="TFK14320.1"/>
    <property type="molecule type" value="Genomic_DNA"/>
</dbReference>
<accession>A0A4D9F8Q4</accession>
<comment type="caution">
    <text evidence="2">The sequence shown here is derived from an EMBL/GenBank/DDBJ whole genome shotgun (WGS) entry which is preliminary data.</text>
</comment>
<evidence type="ECO:0000313" key="2">
    <source>
        <dbReference type="EMBL" id="TFK14320.1"/>
    </source>
</evidence>
<dbReference type="STRING" id="55544.A0A4D9F8Q4"/>
<dbReference type="GO" id="GO:0000724">
    <property type="term" value="P:double-strand break repair via homologous recombination"/>
    <property type="evidence" value="ECO:0007669"/>
    <property type="project" value="TreeGrafter"/>
</dbReference>
<organism evidence="2 3">
    <name type="scientific">Platysternon megacephalum</name>
    <name type="common">big-headed turtle</name>
    <dbReference type="NCBI Taxonomy" id="55544"/>
    <lineage>
        <taxon>Eukaryota</taxon>
        <taxon>Metazoa</taxon>
        <taxon>Chordata</taxon>
        <taxon>Craniata</taxon>
        <taxon>Vertebrata</taxon>
        <taxon>Euteleostomi</taxon>
        <taxon>Archelosauria</taxon>
        <taxon>Testudinata</taxon>
        <taxon>Testudines</taxon>
        <taxon>Cryptodira</taxon>
        <taxon>Durocryptodira</taxon>
        <taxon>Testudinoidea</taxon>
        <taxon>Platysternidae</taxon>
        <taxon>Platysternon</taxon>
    </lineage>
</organism>
<dbReference type="InterPro" id="IPR056447">
    <property type="entry name" value="REV3_N"/>
</dbReference>
<evidence type="ECO:0000259" key="1">
    <source>
        <dbReference type="Pfam" id="PF24065"/>
    </source>
</evidence>
<evidence type="ECO:0000313" key="3">
    <source>
        <dbReference type="Proteomes" id="UP000297703"/>
    </source>
</evidence>
<protein>
    <submittedName>
        <fullName evidence="2">Thyroid hormone-inducible hepatic protein</fullName>
    </submittedName>
</protein>
<keyword evidence="3" id="KW-1185">Reference proteome</keyword>
<name>A0A4D9F8Q4_9SAUR</name>
<dbReference type="InterPro" id="IPR030559">
    <property type="entry name" value="PolZ_Rev3"/>
</dbReference>
<dbReference type="GO" id="GO:0016035">
    <property type="term" value="C:zeta DNA polymerase complex"/>
    <property type="evidence" value="ECO:0007669"/>
    <property type="project" value="InterPro"/>
</dbReference>
<reference evidence="2 3" key="2">
    <citation type="submission" date="2019-04" db="EMBL/GenBank/DDBJ databases">
        <title>The genome sequence of big-headed turtle.</title>
        <authorList>
            <person name="Gong S."/>
        </authorList>
    </citation>
    <scope>NUCLEOTIDE SEQUENCE [LARGE SCALE GENOMIC DNA]</scope>
    <source>
        <strain evidence="2">DO16091913</strain>
        <tissue evidence="2">Muscle</tissue>
    </source>
</reference>
<dbReference type="GO" id="GO:0003887">
    <property type="term" value="F:DNA-directed DNA polymerase activity"/>
    <property type="evidence" value="ECO:0007669"/>
    <property type="project" value="TreeGrafter"/>
</dbReference>